<evidence type="ECO:0000313" key="1">
    <source>
        <dbReference type="EMBL" id="VFJ64450.1"/>
    </source>
</evidence>
<dbReference type="EMBL" id="CAADEY010000118">
    <property type="protein sequence ID" value="VFJ64450.1"/>
    <property type="molecule type" value="Genomic_DNA"/>
</dbReference>
<dbReference type="AlphaFoldDB" id="A0A450TC71"/>
<organism evidence="1">
    <name type="scientific">Candidatus Kentrum sp. DK</name>
    <dbReference type="NCBI Taxonomy" id="2126562"/>
    <lineage>
        <taxon>Bacteria</taxon>
        <taxon>Pseudomonadati</taxon>
        <taxon>Pseudomonadota</taxon>
        <taxon>Gammaproteobacteria</taxon>
        <taxon>Candidatus Kentrum</taxon>
    </lineage>
</organism>
<protein>
    <submittedName>
        <fullName evidence="1">Uncharacterized protein</fullName>
    </submittedName>
</protein>
<reference evidence="1" key="1">
    <citation type="submission" date="2019-02" db="EMBL/GenBank/DDBJ databases">
        <authorList>
            <person name="Gruber-Vodicka R. H."/>
            <person name="Seah K. B. B."/>
        </authorList>
    </citation>
    <scope>NUCLEOTIDE SEQUENCE</scope>
    <source>
        <strain evidence="1">BECK_DK161</strain>
    </source>
</reference>
<gene>
    <name evidence="1" type="ORF">BECKDK2373C_GA0170839_11189</name>
</gene>
<accession>A0A450TC71</accession>
<name>A0A450TC71_9GAMM</name>
<proteinExistence type="predicted"/>
<sequence>MMDAGLVISLSGLALGLIAGSIGALSAVLSYRMAQKHAEREAIENDKARRHQEMQIAIPKRLEAAETVWRILFKIEHGEDINPKHIE</sequence>